<comment type="caution">
    <text evidence="12">The sequence shown here is derived from an EMBL/GenBank/DDBJ whole genome shotgun (WGS) entry which is preliminary data.</text>
</comment>
<comment type="catalytic activity">
    <reaction evidence="1">
        <text>ATP + protein L-histidine = ADP + protein N-phospho-L-histidine.</text>
        <dbReference type="EC" id="2.7.13.3"/>
    </reaction>
</comment>
<dbReference type="PROSITE" id="PS50109">
    <property type="entry name" value="HIS_KIN"/>
    <property type="match status" value="1"/>
</dbReference>
<keyword evidence="13" id="KW-1185">Reference proteome</keyword>
<accession>A0ABV5M1E6</accession>
<evidence type="ECO:0000259" key="11">
    <source>
        <dbReference type="PROSITE" id="PS50109"/>
    </source>
</evidence>
<dbReference type="SMART" id="SM00387">
    <property type="entry name" value="HATPase_c"/>
    <property type="match status" value="1"/>
</dbReference>
<keyword evidence="7" id="KW-0067">ATP-binding</keyword>
<evidence type="ECO:0000256" key="10">
    <source>
        <dbReference type="SAM" id="Phobius"/>
    </source>
</evidence>
<keyword evidence="5" id="KW-0547">Nucleotide-binding</keyword>
<evidence type="ECO:0000256" key="1">
    <source>
        <dbReference type="ARBA" id="ARBA00000085"/>
    </source>
</evidence>
<keyword evidence="10" id="KW-1133">Transmembrane helix</keyword>
<dbReference type="PANTHER" id="PTHR24421">
    <property type="entry name" value="NITRATE/NITRITE SENSOR PROTEIN NARX-RELATED"/>
    <property type="match status" value="1"/>
</dbReference>
<dbReference type="Pfam" id="PF07730">
    <property type="entry name" value="HisKA_3"/>
    <property type="match status" value="1"/>
</dbReference>
<keyword evidence="6 12" id="KW-0418">Kinase</keyword>
<proteinExistence type="predicted"/>
<dbReference type="RefSeq" id="WP_223103412.1">
    <property type="nucleotide sequence ID" value="NZ_CP061913.1"/>
</dbReference>
<evidence type="ECO:0000256" key="7">
    <source>
        <dbReference type="ARBA" id="ARBA00022840"/>
    </source>
</evidence>
<keyword evidence="10" id="KW-0472">Membrane</keyword>
<dbReference type="InterPro" id="IPR003594">
    <property type="entry name" value="HATPase_dom"/>
</dbReference>
<reference evidence="12 13" key="1">
    <citation type="submission" date="2024-09" db="EMBL/GenBank/DDBJ databases">
        <authorList>
            <person name="Sun Q."/>
            <person name="Mori K."/>
        </authorList>
    </citation>
    <scope>NUCLEOTIDE SEQUENCE [LARGE SCALE GENOMIC DNA]</scope>
    <source>
        <strain evidence="12 13">JCM 3307</strain>
    </source>
</reference>
<gene>
    <name evidence="12" type="ORF">ACFFTR_06195</name>
</gene>
<feature type="transmembrane region" description="Helical" evidence="10">
    <location>
        <begin position="81"/>
        <end position="97"/>
    </location>
</feature>
<feature type="region of interest" description="Disordered" evidence="9">
    <location>
        <begin position="386"/>
        <end position="406"/>
    </location>
</feature>
<dbReference type="PANTHER" id="PTHR24421:SF10">
    <property type="entry name" value="NITRATE_NITRITE SENSOR PROTEIN NARQ"/>
    <property type="match status" value="1"/>
</dbReference>
<dbReference type="EMBL" id="JBHMCA010000017">
    <property type="protein sequence ID" value="MFB9442673.1"/>
    <property type="molecule type" value="Genomic_DNA"/>
</dbReference>
<dbReference type="SUPFAM" id="SSF55874">
    <property type="entry name" value="ATPase domain of HSP90 chaperone/DNA topoisomerase II/histidine kinase"/>
    <property type="match status" value="1"/>
</dbReference>
<dbReference type="InterPro" id="IPR050482">
    <property type="entry name" value="Sensor_HK_TwoCompSys"/>
</dbReference>
<dbReference type="CDD" id="cd16917">
    <property type="entry name" value="HATPase_UhpB-NarQ-NarX-like"/>
    <property type="match status" value="1"/>
</dbReference>
<dbReference type="GO" id="GO:0016301">
    <property type="term" value="F:kinase activity"/>
    <property type="evidence" value="ECO:0007669"/>
    <property type="project" value="UniProtKB-KW"/>
</dbReference>
<evidence type="ECO:0000256" key="2">
    <source>
        <dbReference type="ARBA" id="ARBA00012438"/>
    </source>
</evidence>
<feature type="transmembrane region" description="Helical" evidence="10">
    <location>
        <begin position="59"/>
        <end position="75"/>
    </location>
</feature>
<dbReference type="InterPro" id="IPR005467">
    <property type="entry name" value="His_kinase_dom"/>
</dbReference>
<dbReference type="Gene3D" id="3.30.565.10">
    <property type="entry name" value="Histidine kinase-like ATPase, C-terminal domain"/>
    <property type="match status" value="1"/>
</dbReference>
<feature type="transmembrane region" description="Helical" evidence="10">
    <location>
        <begin position="35"/>
        <end position="52"/>
    </location>
</feature>
<evidence type="ECO:0000256" key="4">
    <source>
        <dbReference type="ARBA" id="ARBA00022679"/>
    </source>
</evidence>
<feature type="transmembrane region" description="Helical" evidence="10">
    <location>
        <begin position="128"/>
        <end position="146"/>
    </location>
</feature>
<evidence type="ECO:0000256" key="8">
    <source>
        <dbReference type="ARBA" id="ARBA00023012"/>
    </source>
</evidence>
<dbReference type="EC" id="2.7.13.3" evidence="2"/>
<dbReference type="InterPro" id="IPR011712">
    <property type="entry name" value="Sig_transdc_His_kin_sub3_dim/P"/>
</dbReference>
<evidence type="ECO:0000256" key="9">
    <source>
        <dbReference type="SAM" id="MobiDB-lite"/>
    </source>
</evidence>
<evidence type="ECO:0000256" key="5">
    <source>
        <dbReference type="ARBA" id="ARBA00022741"/>
    </source>
</evidence>
<name>A0ABV5M1E6_9ACTN</name>
<evidence type="ECO:0000256" key="3">
    <source>
        <dbReference type="ARBA" id="ARBA00022553"/>
    </source>
</evidence>
<keyword evidence="8" id="KW-0902">Two-component regulatory system</keyword>
<feature type="domain" description="Histidine kinase" evidence="11">
    <location>
        <begin position="287"/>
        <end position="382"/>
    </location>
</feature>
<sequence length="406" mass="43129">MFRVRWRWVTWAGVADAVLAVVLVAPAIVDPPAGRPFGLQAVVLAGLVLPVLGRRHRPAAVAAVVLGAAWLGLLTRAWAEHLPLAHLSLLVMLYTLVVRARRRVAAAAGLATAGFFGAWTLTVGGSDVAWSLLTYGLAIVTVWLLGERVWARRAYLESVERRAELADSERRALARAAAAEERTRIARELHDVLAHTVSVMVVNAEGAQLVRHTDPAAVDRTLKLVSATGREALTELRRILAVLEAGGPVPPPQPTLADLHRLASSVGVATVRVSGHGDDVPAGVVVQIYRIVQEALTNVVKHAGAGAEARVTVHLGEPGRRRAARIEVRDNGTAGIGTPWLPSSGRGLAGMRERVAMFGGTLEAAERPEGGFRVVATLPLEPARTAFSQPHTDSMDACPTSRPLGS</sequence>
<evidence type="ECO:0000313" key="12">
    <source>
        <dbReference type="EMBL" id="MFB9442673.1"/>
    </source>
</evidence>
<dbReference type="InterPro" id="IPR036890">
    <property type="entry name" value="HATPase_C_sf"/>
</dbReference>
<keyword evidence="4" id="KW-0808">Transferase</keyword>
<keyword evidence="10" id="KW-0812">Transmembrane</keyword>
<feature type="transmembrane region" description="Helical" evidence="10">
    <location>
        <begin position="104"/>
        <end position="122"/>
    </location>
</feature>
<dbReference type="Proteomes" id="UP001589608">
    <property type="component" value="Unassembled WGS sequence"/>
</dbReference>
<evidence type="ECO:0000313" key="13">
    <source>
        <dbReference type="Proteomes" id="UP001589608"/>
    </source>
</evidence>
<feature type="transmembrane region" description="Helical" evidence="10">
    <location>
        <begin position="9"/>
        <end position="29"/>
    </location>
</feature>
<protein>
    <recommendedName>
        <fullName evidence="2">histidine kinase</fullName>
        <ecNumber evidence="2">2.7.13.3</ecNumber>
    </recommendedName>
</protein>
<organism evidence="12 13">
    <name type="scientific">Dactylosporangium vinaceum</name>
    <dbReference type="NCBI Taxonomy" id="53362"/>
    <lineage>
        <taxon>Bacteria</taxon>
        <taxon>Bacillati</taxon>
        <taxon>Actinomycetota</taxon>
        <taxon>Actinomycetes</taxon>
        <taxon>Micromonosporales</taxon>
        <taxon>Micromonosporaceae</taxon>
        <taxon>Dactylosporangium</taxon>
    </lineage>
</organism>
<evidence type="ECO:0000256" key="6">
    <source>
        <dbReference type="ARBA" id="ARBA00022777"/>
    </source>
</evidence>
<dbReference type="Gene3D" id="1.20.5.1930">
    <property type="match status" value="1"/>
</dbReference>
<keyword evidence="3" id="KW-0597">Phosphoprotein</keyword>
<dbReference type="Pfam" id="PF02518">
    <property type="entry name" value="HATPase_c"/>
    <property type="match status" value="1"/>
</dbReference>